<organism evidence="2 3">
    <name type="scientific">Rhipicephalus sanguineus</name>
    <name type="common">Brown dog tick</name>
    <name type="synonym">Ixodes sanguineus</name>
    <dbReference type="NCBI Taxonomy" id="34632"/>
    <lineage>
        <taxon>Eukaryota</taxon>
        <taxon>Metazoa</taxon>
        <taxon>Ecdysozoa</taxon>
        <taxon>Arthropoda</taxon>
        <taxon>Chelicerata</taxon>
        <taxon>Arachnida</taxon>
        <taxon>Acari</taxon>
        <taxon>Parasitiformes</taxon>
        <taxon>Ixodida</taxon>
        <taxon>Ixodoidea</taxon>
        <taxon>Ixodidae</taxon>
        <taxon>Rhipicephalinae</taxon>
        <taxon>Rhipicephalus</taxon>
        <taxon>Rhipicephalus</taxon>
    </lineage>
</organism>
<feature type="region of interest" description="Disordered" evidence="1">
    <location>
        <begin position="158"/>
        <end position="200"/>
    </location>
</feature>
<dbReference type="Proteomes" id="UP000821837">
    <property type="component" value="Chromosome 3"/>
</dbReference>
<feature type="compositionally biased region" description="Basic and acidic residues" evidence="1">
    <location>
        <begin position="174"/>
        <end position="200"/>
    </location>
</feature>
<dbReference type="AlphaFoldDB" id="A0A9D4Q2Z9"/>
<feature type="region of interest" description="Disordered" evidence="1">
    <location>
        <begin position="83"/>
        <end position="137"/>
    </location>
</feature>
<proteinExistence type="predicted"/>
<sequence length="200" mass="22115">MAATCTKPFCQRCSAFGHVTETCTVASRKCGGDHSAKECFRRKFYAAVTQSTVASQEDFPSLSEALAVRARTPDATPRLQVLNPTKRVVRRTPPEAWTVTPHASNAPTTRSPKPRAPSLKLEQRGERRDNQQRIGSVQRPPVVAVVLGFHVSVYKGQTSVSSDCRGGRSVGALFRDRSHSSFARRDKGNDRKEKRQQGYT</sequence>
<accession>A0A9D4Q2Z9</accession>
<comment type="caution">
    <text evidence="2">The sequence shown here is derived from an EMBL/GenBank/DDBJ whole genome shotgun (WGS) entry which is preliminary data.</text>
</comment>
<evidence type="ECO:0000256" key="1">
    <source>
        <dbReference type="SAM" id="MobiDB-lite"/>
    </source>
</evidence>
<protein>
    <submittedName>
        <fullName evidence="2">Uncharacterized protein</fullName>
    </submittedName>
</protein>
<feature type="compositionally biased region" description="Polar residues" evidence="1">
    <location>
        <begin position="101"/>
        <end position="111"/>
    </location>
</feature>
<dbReference type="EMBL" id="JABSTV010001249">
    <property type="protein sequence ID" value="KAH7963414.1"/>
    <property type="molecule type" value="Genomic_DNA"/>
</dbReference>
<reference evidence="2" key="1">
    <citation type="journal article" date="2020" name="Cell">
        <title>Large-Scale Comparative Analyses of Tick Genomes Elucidate Their Genetic Diversity and Vector Capacities.</title>
        <authorList>
            <consortium name="Tick Genome and Microbiome Consortium (TIGMIC)"/>
            <person name="Jia N."/>
            <person name="Wang J."/>
            <person name="Shi W."/>
            <person name="Du L."/>
            <person name="Sun Y."/>
            <person name="Zhan W."/>
            <person name="Jiang J.F."/>
            <person name="Wang Q."/>
            <person name="Zhang B."/>
            <person name="Ji P."/>
            <person name="Bell-Sakyi L."/>
            <person name="Cui X.M."/>
            <person name="Yuan T.T."/>
            <person name="Jiang B.G."/>
            <person name="Yang W.F."/>
            <person name="Lam T.T."/>
            <person name="Chang Q.C."/>
            <person name="Ding S.J."/>
            <person name="Wang X.J."/>
            <person name="Zhu J.G."/>
            <person name="Ruan X.D."/>
            <person name="Zhao L."/>
            <person name="Wei J.T."/>
            <person name="Ye R.Z."/>
            <person name="Que T.C."/>
            <person name="Du C.H."/>
            <person name="Zhou Y.H."/>
            <person name="Cheng J.X."/>
            <person name="Dai P.F."/>
            <person name="Guo W.B."/>
            <person name="Han X.H."/>
            <person name="Huang E.J."/>
            <person name="Li L.F."/>
            <person name="Wei W."/>
            <person name="Gao Y.C."/>
            <person name="Liu J.Z."/>
            <person name="Shao H.Z."/>
            <person name="Wang X."/>
            <person name="Wang C.C."/>
            <person name="Yang T.C."/>
            <person name="Huo Q.B."/>
            <person name="Li W."/>
            <person name="Chen H.Y."/>
            <person name="Chen S.E."/>
            <person name="Zhou L.G."/>
            <person name="Ni X.B."/>
            <person name="Tian J.H."/>
            <person name="Sheng Y."/>
            <person name="Liu T."/>
            <person name="Pan Y.S."/>
            <person name="Xia L.Y."/>
            <person name="Li J."/>
            <person name="Zhao F."/>
            <person name="Cao W.C."/>
        </authorList>
    </citation>
    <scope>NUCLEOTIDE SEQUENCE</scope>
    <source>
        <strain evidence="2">Rsan-2018</strain>
    </source>
</reference>
<keyword evidence="3" id="KW-1185">Reference proteome</keyword>
<evidence type="ECO:0000313" key="2">
    <source>
        <dbReference type="EMBL" id="KAH7963414.1"/>
    </source>
</evidence>
<reference evidence="2" key="2">
    <citation type="submission" date="2021-09" db="EMBL/GenBank/DDBJ databases">
        <authorList>
            <person name="Jia N."/>
            <person name="Wang J."/>
            <person name="Shi W."/>
            <person name="Du L."/>
            <person name="Sun Y."/>
            <person name="Zhan W."/>
            <person name="Jiang J."/>
            <person name="Wang Q."/>
            <person name="Zhang B."/>
            <person name="Ji P."/>
            <person name="Sakyi L.B."/>
            <person name="Cui X."/>
            <person name="Yuan T."/>
            <person name="Jiang B."/>
            <person name="Yang W."/>
            <person name="Lam T.T.-Y."/>
            <person name="Chang Q."/>
            <person name="Ding S."/>
            <person name="Wang X."/>
            <person name="Zhu J."/>
            <person name="Ruan X."/>
            <person name="Zhao L."/>
            <person name="Wei J."/>
            <person name="Que T."/>
            <person name="Du C."/>
            <person name="Cheng J."/>
            <person name="Dai P."/>
            <person name="Han X."/>
            <person name="Huang E."/>
            <person name="Gao Y."/>
            <person name="Liu J."/>
            <person name="Shao H."/>
            <person name="Ye R."/>
            <person name="Li L."/>
            <person name="Wei W."/>
            <person name="Wang X."/>
            <person name="Wang C."/>
            <person name="Huo Q."/>
            <person name="Li W."/>
            <person name="Guo W."/>
            <person name="Chen H."/>
            <person name="Chen S."/>
            <person name="Zhou L."/>
            <person name="Zhou L."/>
            <person name="Ni X."/>
            <person name="Tian J."/>
            <person name="Zhou Y."/>
            <person name="Sheng Y."/>
            <person name="Liu T."/>
            <person name="Pan Y."/>
            <person name="Xia L."/>
            <person name="Li J."/>
            <person name="Zhao F."/>
            <person name="Cao W."/>
        </authorList>
    </citation>
    <scope>NUCLEOTIDE SEQUENCE</scope>
    <source>
        <strain evidence="2">Rsan-2018</strain>
        <tissue evidence="2">Larvae</tissue>
    </source>
</reference>
<gene>
    <name evidence="2" type="ORF">HPB52_021035</name>
</gene>
<feature type="compositionally biased region" description="Basic and acidic residues" evidence="1">
    <location>
        <begin position="121"/>
        <end position="131"/>
    </location>
</feature>
<name>A0A9D4Q2Z9_RHISA</name>
<evidence type="ECO:0000313" key="3">
    <source>
        <dbReference type="Proteomes" id="UP000821837"/>
    </source>
</evidence>